<accession>A0A6A6IUI3</accession>
<dbReference type="AlphaFoldDB" id="A0A6A6IUI3"/>
<protein>
    <submittedName>
        <fullName evidence="2">Uncharacterized protein</fullName>
    </submittedName>
</protein>
<organism evidence="2 3">
    <name type="scientific">Trematosphaeria pertusa</name>
    <dbReference type="NCBI Taxonomy" id="390896"/>
    <lineage>
        <taxon>Eukaryota</taxon>
        <taxon>Fungi</taxon>
        <taxon>Dikarya</taxon>
        <taxon>Ascomycota</taxon>
        <taxon>Pezizomycotina</taxon>
        <taxon>Dothideomycetes</taxon>
        <taxon>Pleosporomycetidae</taxon>
        <taxon>Pleosporales</taxon>
        <taxon>Massarineae</taxon>
        <taxon>Trematosphaeriaceae</taxon>
        <taxon>Trematosphaeria</taxon>
    </lineage>
</organism>
<dbReference type="Proteomes" id="UP000800094">
    <property type="component" value="Unassembled WGS sequence"/>
</dbReference>
<name>A0A6A6IUI3_9PLEO</name>
<sequence length="204" mass="22732">MHPLSPSPWHPSACHSLSRPGINQYSHTRHPPPDYPDYSDYSSDSDRDYDYDSPPEDNASYYNNPTAPTAPTAPPTTMSFLRAPIKLPSSSPATYLSSSSEILILPTLSHITVHLKISSHTATQTLRAAVAGNLRLREIIKQLLGPTVEQYDVRVLVKSRGSWEQPSLETRISDIKEAGYWFSRSGRGDAEIRVECVGRRRGGW</sequence>
<evidence type="ECO:0000313" key="2">
    <source>
        <dbReference type="EMBL" id="KAF2254069.1"/>
    </source>
</evidence>
<gene>
    <name evidence="2" type="ORF">BU26DRAFT_548385</name>
</gene>
<proteinExistence type="predicted"/>
<evidence type="ECO:0000313" key="3">
    <source>
        <dbReference type="Proteomes" id="UP000800094"/>
    </source>
</evidence>
<dbReference type="GeneID" id="54585267"/>
<dbReference type="EMBL" id="ML987191">
    <property type="protein sequence ID" value="KAF2254069.1"/>
    <property type="molecule type" value="Genomic_DNA"/>
</dbReference>
<evidence type="ECO:0000256" key="1">
    <source>
        <dbReference type="SAM" id="MobiDB-lite"/>
    </source>
</evidence>
<keyword evidence="3" id="KW-1185">Reference proteome</keyword>
<feature type="region of interest" description="Disordered" evidence="1">
    <location>
        <begin position="1"/>
        <end position="75"/>
    </location>
</feature>
<dbReference type="OrthoDB" id="3694718at2759"/>
<dbReference type="RefSeq" id="XP_033689073.1">
    <property type="nucleotide sequence ID" value="XM_033831937.1"/>
</dbReference>
<reference evidence="2" key="1">
    <citation type="journal article" date="2020" name="Stud. Mycol.">
        <title>101 Dothideomycetes genomes: a test case for predicting lifestyles and emergence of pathogens.</title>
        <authorList>
            <person name="Haridas S."/>
            <person name="Albert R."/>
            <person name="Binder M."/>
            <person name="Bloem J."/>
            <person name="Labutti K."/>
            <person name="Salamov A."/>
            <person name="Andreopoulos B."/>
            <person name="Baker S."/>
            <person name="Barry K."/>
            <person name="Bills G."/>
            <person name="Bluhm B."/>
            <person name="Cannon C."/>
            <person name="Castanera R."/>
            <person name="Culley D."/>
            <person name="Daum C."/>
            <person name="Ezra D."/>
            <person name="Gonzalez J."/>
            <person name="Henrissat B."/>
            <person name="Kuo A."/>
            <person name="Liang C."/>
            <person name="Lipzen A."/>
            <person name="Lutzoni F."/>
            <person name="Magnuson J."/>
            <person name="Mondo S."/>
            <person name="Nolan M."/>
            <person name="Ohm R."/>
            <person name="Pangilinan J."/>
            <person name="Park H.-J."/>
            <person name="Ramirez L."/>
            <person name="Alfaro M."/>
            <person name="Sun H."/>
            <person name="Tritt A."/>
            <person name="Yoshinaga Y."/>
            <person name="Zwiers L.-H."/>
            <person name="Turgeon B."/>
            <person name="Goodwin S."/>
            <person name="Spatafora J."/>
            <person name="Crous P."/>
            <person name="Grigoriev I."/>
        </authorList>
    </citation>
    <scope>NUCLEOTIDE SEQUENCE</scope>
    <source>
        <strain evidence="2">CBS 122368</strain>
    </source>
</reference>